<keyword evidence="2 4" id="KW-0547">Nucleotide-binding</keyword>
<reference evidence="9 10" key="1">
    <citation type="submission" date="2017-07" db="EMBL/GenBank/DDBJ databases">
        <title>Mechanisms for carbon and nitrogen cycling indicate functional differentiation within the Candidate Phyla Radiation.</title>
        <authorList>
            <person name="Danczak R.E."/>
            <person name="Johnston M.D."/>
            <person name="Kenah C."/>
            <person name="Slattery M."/>
            <person name="Wrighton K.C."/>
            <person name="Wilkins M.J."/>
        </authorList>
    </citation>
    <scope>NUCLEOTIDE SEQUENCE [LARGE SCALE GENOMIC DNA]</scope>
    <source>
        <strain evidence="9">Gr01-1014_77</strain>
    </source>
</reference>
<dbReference type="PROSITE" id="PS01135">
    <property type="entry name" value="FTSZ_2"/>
    <property type="match status" value="1"/>
</dbReference>
<gene>
    <name evidence="4" type="primary">ftsZ</name>
    <name evidence="9" type="ORF">G01um101477_134</name>
</gene>
<dbReference type="HAMAP" id="MF_00909">
    <property type="entry name" value="FtsZ"/>
    <property type="match status" value="1"/>
</dbReference>
<dbReference type="InterPro" id="IPR036525">
    <property type="entry name" value="Tubulin/FtsZ_GTPase_sf"/>
</dbReference>
<keyword evidence="4" id="KW-0963">Cytoplasm</keyword>
<dbReference type="PANTHER" id="PTHR30314">
    <property type="entry name" value="CELL DIVISION PROTEIN FTSZ-RELATED"/>
    <property type="match status" value="1"/>
</dbReference>
<comment type="caution">
    <text evidence="4">Lacks conserved residue(s) required for the propagation of feature annotation.</text>
</comment>
<evidence type="ECO:0000259" key="8">
    <source>
        <dbReference type="SMART" id="SM00865"/>
    </source>
</evidence>
<dbReference type="InterPro" id="IPR024757">
    <property type="entry name" value="FtsZ_C"/>
</dbReference>
<sequence>MQVKPKIETYARIKVLGVGGSGTNAIHRMMELGINGVEFIAINTDAQALHNSKADKKVHIGRTITRGLGAGMNPDQGRQAAEESHDDIFEAIENADMVFITCGLGGGTGTGAAPIIAELAKEHGVLTVAVVTKPFAFEGTKRRDVAEEGYSNLKDKVDAIISISNDRILQIIDKKTSLIDAFKTVDDVLRQGIQGISDLITTHGIVNADFADVRTIMQDAGTALMGIGRASGEGRAIEAARNAINSPLLELAIDGAKGVLFNITGGTNLGMFEIDEAAKIITKSVDPEAKIKFGAVINEDMADEVQITVIATGFDEMQRKPSTIRLSEIDEQLGGGMREFRKMDDIKREDIFKKVEKHEEPKIEPRKTEEPKVVQEKQVLPEVREVRKPFFTGTAPVVDEETDELDIPAFIRKKMK</sequence>
<dbReference type="GO" id="GO:0032153">
    <property type="term" value="C:cell division site"/>
    <property type="evidence" value="ECO:0007669"/>
    <property type="project" value="UniProtKB-UniRule"/>
</dbReference>
<dbReference type="PRINTS" id="PR00423">
    <property type="entry name" value="CELLDVISFTSZ"/>
</dbReference>
<dbReference type="InterPro" id="IPR008280">
    <property type="entry name" value="Tub_FtsZ_C"/>
</dbReference>
<dbReference type="NCBIfam" id="TIGR00065">
    <property type="entry name" value="ftsZ"/>
    <property type="match status" value="1"/>
</dbReference>
<evidence type="ECO:0000256" key="4">
    <source>
        <dbReference type="HAMAP-Rule" id="MF_00909"/>
    </source>
</evidence>
<evidence type="ECO:0000256" key="1">
    <source>
        <dbReference type="ARBA" id="ARBA00009690"/>
    </source>
</evidence>
<dbReference type="GO" id="GO:0005525">
    <property type="term" value="F:GTP binding"/>
    <property type="evidence" value="ECO:0007669"/>
    <property type="project" value="UniProtKB-UniRule"/>
</dbReference>
<dbReference type="InterPro" id="IPR045061">
    <property type="entry name" value="FtsZ/CetZ"/>
</dbReference>
<comment type="caution">
    <text evidence="9">The sequence shown here is derived from an EMBL/GenBank/DDBJ whole genome shotgun (WGS) entry which is preliminary data.</text>
</comment>
<keyword evidence="3 4" id="KW-0342">GTP-binding</keyword>
<dbReference type="Pfam" id="PF00091">
    <property type="entry name" value="Tubulin"/>
    <property type="match status" value="1"/>
</dbReference>
<dbReference type="GO" id="GO:0000917">
    <property type="term" value="P:division septum assembly"/>
    <property type="evidence" value="ECO:0007669"/>
    <property type="project" value="UniProtKB-KW"/>
</dbReference>
<dbReference type="GO" id="GO:0051258">
    <property type="term" value="P:protein polymerization"/>
    <property type="evidence" value="ECO:0007669"/>
    <property type="project" value="UniProtKB-UniRule"/>
</dbReference>
<dbReference type="SUPFAM" id="SSF52490">
    <property type="entry name" value="Tubulin nucleotide-binding domain-like"/>
    <property type="match status" value="1"/>
</dbReference>
<dbReference type="EMBL" id="VMFF01000008">
    <property type="protein sequence ID" value="TSC66336.1"/>
    <property type="molecule type" value="Genomic_DNA"/>
</dbReference>
<dbReference type="Proteomes" id="UP000319613">
    <property type="component" value="Unassembled WGS sequence"/>
</dbReference>
<dbReference type="GO" id="GO:0005737">
    <property type="term" value="C:cytoplasm"/>
    <property type="evidence" value="ECO:0007669"/>
    <property type="project" value="UniProtKB-SubCell"/>
</dbReference>
<evidence type="ECO:0000256" key="3">
    <source>
        <dbReference type="ARBA" id="ARBA00023134"/>
    </source>
</evidence>
<dbReference type="SUPFAM" id="SSF55307">
    <property type="entry name" value="Tubulin C-terminal domain-like"/>
    <property type="match status" value="1"/>
</dbReference>
<feature type="domain" description="Tubulin/FtsZ 2-layer sandwich" evidence="8">
    <location>
        <begin position="206"/>
        <end position="323"/>
    </location>
</feature>
<protein>
    <recommendedName>
        <fullName evidence="4 5">Cell division protein FtsZ</fullName>
    </recommendedName>
</protein>
<evidence type="ECO:0000313" key="9">
    <source>
        <dbReference type="EMBL" id="TSC66336.1"/>
    </source>
</evidence>
<dbReference type="InterPro" id="IPR018316">
    <property type="entry name" value="Tubulin/FtsZ_2-layer-sand-dom"/>
</dbReference>
<evidence type="ECO:0000256" key="2">
    <source>
        <dbReference type="ARBA" id="ARBA00022741"/>
    </source>
</evidence>
<feature type="binding site" evidence="4">
    <location>
        <position position="142"/>
    </location>
    <ligand>
        <name>GTP</name>
        <dbReference type="ChEBI" id="CHEBI:37565"/>
    </ligand>
</feature>
<keyword evidence="4 6" id="KW-0132">Cell division</keyword>
<dbReference type="Gene3D" id="3.30.1330.20">
    <property type="entry name" value="Tubulin/FtsZ, C-terminal domain"/>
    <property type="match status" value="1"/>
</dbReference>
<organism evidence="9 10">
    <name type="scientific">Candidatus Doudnabacteria bacterium Gr01-1014_77</name>
    <dbReference type="NCBI Taxonomy" id="2017133"/>
    <lineage>
        <taxon>Bacteria</taxon>
        <taxon>Candidatus Doudnaibacteriota</taxon>
    </lineage>
</organism>
<evidence type="ECO:0000313" key="10">
    <source>
        <dbReference type="Proteomes" id="UP000319613"/>
    </source>
</evidence>
<accession>A0A554JD81</accession>
<proteinExistence type="inferred from homology"/>
<dbReference type="Pfam" id="PF12327">
    <property type="entry name" value="FtsZ_C"/>
    <property type="match status" value="1"/>
</dbReference>
<feature type="binding site" evidence="4">
    <location>
        <position position="138"/>
    </location>
    <ligand>
        <name>GTP</name>
        <dbReference type="ChEBI" id="CHEBI:37565"/>
    </ligand>
</feature>
<keyword evidence="4 6" id="KW-0131">Cell cycle</keyword>
<evidence type="ECO:0000259" key="7">
    <source>
        <dbReference type="SMART" id="SM00864"/>
    </source>
</evidence>
<evidence type="ECO:0000256" key="5">
    <source>
        <dbReference type="NCBIfam" id="TIGR00065"/>
    </source>
</evidence>
<comment type="subunit">
    <text evidence="4">Homodimer. Polymerizes to form a dynamic ring structure in a strictly GTP-dependent manner. Interacts directly with several other division proteins.</text>
</comment>
<dbReference type="FunFam" id="3.40.50.1440:FF:000001">
    <property type="entry name" value="Cell division protein FtsZ"/>
    <property type="match status" value="1"/>
</dbReference>
<feature type="domain" description="Tubulin/FtsZ GTPase" evidence="7">
    <location>
        <begin position="12"/>
        <end position="204"/>
    </location>
</feature>
<dbReference type="CDD" id="cd02201">
    <property type="entry name" value="FtsZ_type1"/>
    <property type="match status" value="1"/>
</dbReference>
<dbReference type="InterPro" id="IPR037103">
    <property type="entry name" value="Tubulin/FtsZ-like_C"/>
</dbReference>
<name>A0A554JD81_9BACT</name>
<dbReference type="GO" id="GO:0043093">
    <property type="term" value="P:FtsZ-dependent cytokinesis"/>
    <property type="evidence" value="ECO:0007669"/>
    <property type="project" value="UniProtKB-UniRule"/>
</dbReference>
<comment type="similarity">
    <text evidence="1 4 6">Belongs to the FtsZ family.</text>
</comment>
<comment type="subcellular location">
    <subcellularLocation>
        <location evidence="4">Cytoplasm</location>
    </subcellularLocation>
    <text evidence="4">Assembles at midcell at the inner surface of the cytoplasmic membrane.</text>
</comment>
<feature type="binding site" evidence="4">
    <location>
        <begin position="107"/>
        <end position="109"/>
    </location>
    <ligand>
        <name>GTP</name>
        <dbReference type="ChEBI" id="CHEBI:37565"/>
    </ligand>
</feature>
<evidence type="ECO:0000256" key="6">
    <source>
        <dbReference type="RuleBase" id="RU000631"/>
    </source>
</evidence>
<dbReference type="AlphaFoldDB" id="A0A554JD81"/>
<dbReference type="SMART" id="SM00865">
    <property type="entry name" value="Tubulin_C"/>
    <property type="match status" value="1"/>
</dbReference>
<dbReference type="GO" id="GO:0003924">
    <property type="term" value="F:GTPase activity"/>
    <property type="evidence" value="ECO:0007669"/>
    <property type="project" value="UniProtKB-UniRule"/>
</dbReference>
<dbReference type="InterPro" id="IPR000158">
    <property type="entry name" value="Cell_div_FtsZ"/>
</dbReference>
<dbReference type="PANTHER" id="PTHR30314:SF3">
    <property type="entry name" value="MITOCHONDRIAL DIVISION PROTEIN FSZA"/>
    <property type="match status" value="1"/>
</dbReference>
<dbReference type="InterPro" id="IPR003008">
    <property type="entry name" value="Tubulin_FtsZ_GTPase"/>
</dbReference>
<dbReference type="InterPro" id="IPR020805">
    <property type="entry name" value="Cell_div_FtsZ_CS"/>
</dbReference>
<comment type="function">
    <text evidence="4 6">Essential cell division protein that forms a contractile ring structure (Z ring) at the future cell division site. The regulation of the ring assembly controls the timing and the location of cell division. One of the functions of the FtsZ ring is to recruit other cell division proteins to the septum to produce a new cell wall between the dividing cells. Binds GTP and shows GTPase activity.</text>
</comment>
<dbReference type="SMART" id="SM00864">
    <property type="entry name" value="Tubulin"/>
    <property type="match status" value="1"/>
</dbReference>
<keyword evidence="4 6" id="KW-0717">Septation</keyword>
<feature type="binding site" evidence="4">
    <location>
        <position position="186"/>
    </location>
    <ligand>
        <name>GTP</name>
        <dbReference type="ChEBI" id="CHEBI:37565"/>
    </ligand>
</feature>
<dbReference type="Gene3D" id="3.40.50.1440">
    <property type="entry name" value="Tubulin/FtsZ, GTPase domain"/>
    <property type="match status" value="1"/>
</dbReference>